<dbReference type="InterPro" id="IPR029063">
    <property type="entry name" value="SAM-dependent_MTases_sf"/>
</dbReference>
<comment type="caution">
    <text evidence="1">The sequence shown here is derived from an EMBL/GenBank/DDBJ whole genome shotgun (WGS) entry which is preliminary data.</text>
</comment>
<dbReference type="RefSeq" id="WP_377128013.1">
    <property type="nucleotide sequence ID" value="NZ_JBHRSD010000040.1"/>
</dbReference>
<dbReference type="PANTHER" id="PTHR20974">
    <property type="entry name" value="UPF0585 PROTEIN CG18661"/>
    <property type="match status" value="1"/>
</dbReference>
<name>A0ABV7CQ74_9GAMM</name>
<organism evidence="1 2">
    <name type="scientific">Pseudoalteromonas fenneropenaei</name>
    <dbReference type="NCBI Taxonomy" id="1737459"/>
    <lineage>
        <taxon>Bacteria</taxon>
        <taxon>Pseudomonadati</taxon>
        <taxon>Pseudomonadota</taxon>
        <taxon>Gammaproteobacteria</taxon>
        <taxon>Alteromonadales</taxon>
        <taxon>Pseudoalteromonadaceae</taxon>
        <taxon>Pseudoalteromonas</taxon>
    </lineage>
</organism>
<dbReference type="EMBL" id="JBHRSD010000040">
    <property type="protein sequence ID" value="MFC3034541.1"/>
    <property type="molecule type" value="Genomic_DNA"/>
</dbReference>
<proteinExistence type="predicted"/>
<dbReference type="Proteomes" id="UP001595453">
    <property type="component" value="Unassembled WGS sequence"/>
</dbReference>
<dbReference type="Pfam" id="PF06080">
    <property type="entry name" value="DUF938"/>
    <property type="match status" value="1"/>
</dbReference>
<evidence type="ECO:0000313" key="2">
    <source>
        <dbReference type="Proteomes" id="UP001595453"/>
    </source>
</evidence>
<accession>A0ABV7CQ74</accession>
<gene>
    <name evidence="1" type="ORF">ACFOEE_18725</name>
</gene>
<dbReference type="PANTHER" id="PTHR20974:SF0">
    <property type="entry name" value="UPF0585 PROTEIN CG18661"/>
    <property type="match status" value="1"/>
</dbReference>
<sequence length="197" mass="22346">MSKPYSEACERNKQIIAAKLTPWWQKLRYVLEIGSGTGQHSAYFCQQFANLTWQSSDLPEQHEGILAWQEASGCRNFLPPLALDLRAPWPVSSVEAIYTANTLHIVSEALVQRFFSAVGEHLMPAGYLFIYGPFNRGGEFTSASNAQFDVWLKMRDTDSGIRDIEWILMLAAEQGLRLEVDFAMPANNRLLVFKRQS</sequence>
<keyword evidence="2" id="KW-1185">Reference proteome</keyword>
<evidence type="ECO:0000313" key="1">
    <source>
        <dbReference type="EMBL" id="MFC3034541.1"/>
    </source>
</evidence>
<dbReference type="Gene3D" id="3.40.50.150">
    <property type="entry name" value="Vaccinia Virus protein VP39"/>
    <property type="match status" value="1"/>
</dbReference>
<dbReference type="SUPFAM" id="SSF53335">
    <property type="entry name" value="S-adenosyl-L-methionine-dependent methyltransferases"/>
    <property type="match status" value="1"/>
</dbReference>
<dbReference type="InterPro" id="IPR010342">
    <property type="entry name" value="DUF938"/>
</dbReference>
<protein>
    <submittedName>
        <fullName evidence="1">DUF938 domain-containing protein</fullName>
    </submittedName>
</protein>
<reference evidence="2" key="1">
    <citation type="journal article" date="2019" name="Int. J. Syst. Evol. Microbiol.">
        <title>The Global Catalogue of Microorganisms (GCM) 10K type strain sequencing project: providing services to taxonomists for standard genome sequencing and annotation.</title>
        <authorList>
            <consortium name="The Broad Institute Genomics Platform"/>
            <consortium name="The Broad Institute Genome Sequencing Center for Infectious Disease"/>
            <person name="Wu L."/>
            <person name="Ma J."/>
        </authorList>
    </citation>
    <scope>NUCLEOTIDE SEQUENCE [LARGE SCALE GENOMIC DNA]</scope>
    <source>
        <strain evidence="2">KCTC 42730</strain>
    </source>
</reference>